<organism evidence="2 3">
    <name type="scientific">Gracilimonas mengyeensis</name>
    <dbReference type="NCBI Taxonomy" id="1302730"/>
    <lineage>
        <taxon>Bacteria</taxon>
        <taxon>Pseudomonadati</taxon>
        <taxon>Balneolota</taxon>
        <taxon>Balneolia</taxon>
        <taxon>Balneolales</taxon>
        <taxon>Balneolaceae</taxon>
        <taxon>Gracilimonas</taxon>
    </lineage>
</organism>
<dbReference type="EMBL" id="FXTP01000006">
    <property type="protein sequence ID" value="SMO61689.1"/>
    <property type="molecule type" value="Genomic_DNA"/>
</dbReference>
<evidence type="ECO:0008006" key="4">
    <source>
        <dbReference type="Google" id="ProtNLM"/>
    </source>
</evidence>
<evidence type="ECO:0000256" key="1">
    <source>
        <dbReference type="SAM" id="SignalP"/>
    </source>
</evidence>
<dbReference type="OrthoDB" id="1436115at2"/>
<proteinExistence type="predicted"/>
<reference evidence="2 3" key="1">
    <citation type="submission" date="2017-05" db="EMBL/GenBank/DDBJ databases">
        <authorList>
            <person name="Varghese N."/>
            <person name="Submissions S."/>
        </authorList>
    </citation>
    <scope>NUCLEOTIDE SEQUENCE [LARGE SCALE GENOMIC DNA]</scope>
    <source>
        <strain evidence="2 3">DSM 21985</strain>
    </source>
</reference>
<evidence type="ECO:0000313" key="3">
    <source>
        <dbReference type="Proteomes" id="UP000317557"/>
    </source>
</evidence>
<feature type="chain" id="PRO_5021822306" description="Lipocalin-like domain-containing protein" evidence="1">
    <location>
        <begin position="22"/>
        <end position="138"/>
    </location>
</feature>
<feature type="signal peptide" evidence="1">
    <location>
        <begin position="1"/>
        <end position="21"/>
    </location>
</feature>
<dbReference type="Proteomes" id="UP000317557">
    <property type="component" value="Unassembled WGS sequence"/>
</dbReference>
<dbReference type="RefSeq" id="WP_142454095.1">
    <property type="nucleotide sequence ID" value="NZ_FXTP01000006.1"/>
</dbReference>
<dbReference type="AlphaFoldDB" id="A0A521CQE4"/>
<dbReference type="PROSITE" id="PS51257">
    <property type="entry name" value="PROKAR_LIPOPROTEIN"/>
    <property type="match status" value="1"/>
</dbReference>
<accession>A0A521CQE4</accession>
<sequence>MRLISYSFFCSILLFSACSLKTNGDDSSTDINLEELTQHWVHSYEEEPQGSDVSVYRPHDYKEFPPSRFRMQYIFEADGYCTWFYLAPDDGHHFRPGKWQLDAQDHKVIIIEQDDEILRYRITELNKEVLRMQLLGKI</sequence>
<gene>
    <name evidence="2" type="ORF">SAMN06265219_10664</name>
</gene>
<name>A0A521CQE4_9BACT</name>
<keyword evidence="1" id="KW-0732">Signal</keyword>
<protein>
    <recommendedName>
        <fullName evidence="4">Lipocalin-like domain-containing protein</fullName>
    </recommendedName>
</protein>
<evidence type="ECO:0000313" key="2">
    <source>
        <dbReference type="EMBL" id="SMO61689.1"/>
    </source>
</evidence>
<keyword evidence="3" id="KW-1185">Reference proteome</keyword>